<evidence type="ECO:0000313" key="2">
    <source>
        <dbReference type="EMBL" id="GFN04806.1"/>
    </source>
</evidence>
<sequence length="79" mass="8891">MSGVVESERPVSSLPPGVRGRRDWSGATSSSMASKTELTWSRMSVSWTGSRSRMLLQVERCEREKVSRVCMGPMEPSRW</sequence>
<dbReference type="Proteomes" id="UP000498740">
    <property type="component" value="Unassembled WGS sequence"/>
</dbReference>
<comment type="caution">
    <text evidence="2">The sequence shown here is derived from an EMBL/GenBank/DDBJ whole genome shotgun (WGS) entry which is preliminary data.</text>
</comment>
<evidence type="ECO:0000256" key="1">
    <source>
        <dbReference type="SAM" id="MobiDB-lite"/>
    </source>
</evidence>
<reference evidence="2 3" key="1">
    <citation type="submission" date="2020-05" db="EMBL/GenBank/DDBJ databases">
        <title>Whole genome shotgun sequence of Streptomyces microflavus NBRC 13062.</title>
        <authorList>
            <person name="Komaki H."/>
            <person name="Tamura T."/>
        </authorList>
    </citation>
    <scope>NUCLEOTIDE SEQUENCE [LARGE SCALE GENOMIC DNA]</scope>
    <source>
        <strain evidence="2 3">NBRC 13062</strain>
    </source>
</reference>
<accession>A0A7J0CQM5</accession>
<gene>
    <name evidence="2" type="ORF">Smic_33620</name>
</gene>
<proteinExistence type="predicted"/>
<organism evidence="2 3">
    <name type="scientific">Streptomyces microflavus</name>
    <name type="common">Streptomyces lipmanii</name>
    <dbReference type="NCBI Taxonomy" id="1919"/>
    <lineage>
        <taxon>Bacteria</taxon>
        <taxon>Bacillati</taxon>
        <taxon>Actinomycetota</taxon>
        <taxon>Actinomycetes</taxon>
        <taxon>Kitasatosporales</taxon>
        <taxon>Streptomycetaceae</taxon>
        <taxon>Streptomyces</taxon>
    </lineage>
</organism>
<evidence type="ECO:0000313" key="3">
    <source>
        <dbReference type="Proteomes" id="UP000498740"/>
    </source>
</evidence>
<protein>
    <submittedName>
        <fullName evidence="2">Uncharacterized protein</fullName>
    </submittedName>
</protein>
<feature type="compositionally biased region" description="Polar residues" evidence="1">
    <location>
        <begin position="26"/>
        <end position="38"/>
    </location>
</feature>
<dbReference type="AlphaFoldDB" id="A0A7J0CQM5"/>
<name>A0A7J0CQM5_STRMI</name>
<dbReference type="EMBL" id="BLWD01000001">
    <property type="protein sequence ID" value="GFN04806.1"/>
    <property type="molecule type" value="Genomic_DNA"/>
</dbReference>
<feature type="region of interest" description="Disordered" evidence="1">
    <location>
        <begin position="1"/>
        <end position="38"/>
    </location>
</feature>